<evidence type="ECO:0000313" key="1">
    <source>
        <dbReference type="EMBL" id="RNE26260.1"/>
    </source>
</evidence>
<organism evidence="1 2">
    <name type="scientific">Lacticaseibacillus paracasei</name>
    <name type="common">Lactobacillus paracasei</name>
    <dbReference type="NCBI Taxonomy" id="1597"/>
    <lineage>
        <taxon>Bacteria</taxon>
        <taxon>Bacillati</taxon>
        <taxon>Bacillota</taxon>
        <taxon>Bacilli</taxon>
        <taxon>Lactobacillales</taxon>
        <taxon>Lactobacillaceae</taxon>
        <taxon>Lacticaseibacillus</taxon>
    </lineage>
</organism>
<dbReference type="RefSeq" id="WP_016369453.1">
    <property type="nucleotide sequence ID" value="NZ_BDIT01000042.1"/>
</dbReference>
<dbReference type="EMBL" id="LKGI01000108">
    <property type="protein sequence ID" value="RNE26260.1"/>
    <property type="molecule type" value="Genomic_DNA"/>
</dbReference>
<dbReference type="InterPro" id="IPR036249">
    <property type="entry name" value="Thioredoxin-like_sf"/>
</dbReference>
<comment type="caution">
    <text evidence="1">The sequence shown here is derived from an EMBL/GenBank/DDBJ whole genome shotgun (WGS) entry which is preliminary data.</text>
</comment>
<protein>
    <submittedName>
        <fullName evidence="1">Uncharacterized protein</fullName>
    </submittedName>
</protein>
<dbReference type="Proteomes" id="UP000284123">
    <property type="component" value="Unassembled WGS sequence"/>
</dbReference>
<dbReference type="AlphaFoldDB" id="A0A422LGH4"/>
<name>A0A422LGH4_LACPA</name>
<dbReference type="Gene3D" id="3.40.30.10">
    <property type="entry name" value="Glutaredoxin"/>
    <property type="match status" value="1"/>
</dbReference>
<dbReference type="SUPFAM" id="SSF52833">
    <property type="entry name" value="Thioredoxin-like"/>
    <property type="match status" value="1"/>
</dbReference>
<accession>A0A422LGH4</accession>
<proteinExistence type="predicted"/>
<gene>
    <name evidence="1" type="ORF">FAM6012_02870</name>
</gene>
<sequence length="84" mass="9783">MTNTHAVMYTKPNCLACKMTTKRFDQLGYPYQSTYYGNANEANSIEISAADKQKREWSLHRAERLKTKYHIQHLPFVKIVDDGD</sequence>
<reference evidence="1 2" key="1">
    <citation type="journal article" date="2018" name="Front. Microbiol.">
        <title>Conversion of Methionine to Cysteine in Lactobacillus paracasei Depends on the Highly Mobile cysK-ctl-cysE Gene Cluster.</title>
        <authorList>
            <person name="Wuthrich D."/>
            <person name="Irmler S."/>
            <person name="Berthoud H."/>
            <person name="Guggenbuhl B."/>
            <person name="Eugster E."/>
            <person name="Bruggmann R."/>
        </authorList>
    </citation>
    <scope>NUCLEOTIDE SEQUENCE [LARGE SCALE GENOMIC DNA]</scope>
    <source>
        <strain evidence="1 2">FAM6012</strain>
    </source>
</reference>
<evidence type="ECO:0000313" key="2">
    <source>
        <dbReference type="Proteomes" id="UP000284123"/>
    </source>
</evidence>